<dbReference type="EMBL" id="CAXAQS010000630">
    <property type="protein sequence ID" value="CAK9252450.1"/>
    <property type="molecule type" value="Genomic_DNA"/>
</dbReference>
<name>A0ABP0VHG7_9BRYO</name>
<evidence type="ECO:0000256" key="1">
    <source>
        <dbReference type="SAM" id="Coils"/>
    </source>
</evidence>
<feature type="compositionally biased region" description="Basic and acidic residues" evidence="2">
    <location>
        <begin position="1"/>
        <end position="37"/>
    </location>
</feature>
<keyword evidence="1" id="KW-0175">Coiled coil</keyword>
<comment type="caution">
    <text evidence="3">The sequence shown here is derived from an EMBL/GenBank/DDBJ whole genome shotgun (WGS) entry which is preliminary data.</text>
</comment>
<feature type="non-terminal residue" evidence="3">
    <location>
        <position position="1"/>
    </location>
</feature>
<evidence type="ECO:0000313" key="4">
    <source>
        <dbReference type="Proteomes" id="UP001497444"/>
    </source>
</evidence>
<protein>
    <submittedName>
        <fullName evidence="3">Uncharacterized protein</fullName>
    </submittedName>
</protein>
<dbReference type="Proteomes" id="UP001497444">
    <property type="component" value="Unassembled WGS sequence"/>
</dbReference>
<organism evidence="3 4">
    <name type="scientific">Sphagnum jensenii</name>
    <dbReference type="NCBI Taxonomy" id="128206"/>
    <lineage>
        <taxon>Eukaryota</taxon>
        <taxon>Viridiplantae</taxon>
        <taxon>Streptophyta</taxon>
        <taxon>Embryophyta</taxon>
        <taxon>Bryophyta</taxon>
        <taxon>Sphagnophytina</taxon>
        <taxon>Sphagnopsida</taxon>
        <taxon>Sphagnales</taxon>
        <taxon>Sphagnaceae</taxon>
        <taxon>Sphagnum</taxon>
    </lineage>
</organism>
<feature type="compositionally biased region" description="Basic residues" evidence="2">
    <location>
        <begin position="38"/>
        <end position="47"/>
    </location>
</feature>
<accession>A0ABP0VHG7</accession>
<proteinExistence type="predicted"/>
<evidence type="ECO:0000256" key="2">
    <source>
        <dbReference type="SAM" id="MobiDB-lite"/>
    </source>
</evidence>
<feature type="region of interest" description="Disordered" evidence="2">
    <location>
        <begin position="1"/>
        <end position="84"/>
    </location>
</feature>
<feature type="non-terminal residue" evidence="3">
    <location>
        <position position="225"/>
    </location>
</feature>
<sequence length="225" mass="26922">KDKKEKVKSKDKDKKKLKEKKDDKKEKKDKEKKEEKKKEKKKEKRKPVGPQSSMFDNDSDGIRVSSREGDRRGSPDDLVLVSHRKESELQKLLAEERQRSEQRKLNYQALKGEHIKLQQDFLQLQSEMKLILEETMAMRETKDVEVRDVRKLLEERDKAIDSLKKELTEFDPMVIRERFEAELKEPLHKAEKEKQHLLREKEKADFEVKIHKQKIEHLEKEVVDA</sequence>
<gene>
    <name evidence="3" type="ORF">CSSPJE1EN1_LOCUS27828</name>
</gene>
<evidence type="ECO:0000313" key="3">
    <source>
        <dbReference type="EMBL" id="CAK9252450.1"/>
    </source>
</evidence>
<feature type="compositionally biased region" description="Basic and acidic residues" evidence="2">
    <location>
        <begin position="65"/>
        <end position="75"/>
    </location>
</feature>
<reference evidence="3" key="1">
    <citation type="submission" date="2024-02" db="EMBL/GenBank/DDBJ databases">
        <authorList>
            <consortium name="ELIXIR-Norway"/>
            <consortium name="Elixir Norway"/>
        </authorList>
    </citation>
    <scope>NUCLEOTIDE SEQUENCE</scope>
</reference>
<feature type="coiled-coil region" evidence="1">
    <location>
        <begin position="107"/>
        <end position="221"/>
    </location>
</feature>
<keyword evidence="4" id="KW-1185">Reference proteome</keyword>